<dbReference type="AlphaFoldDB" id="A0A2N0VDZ3"/>
<dbReference type="RefSeq" id="WP_101074490.1">
    <property type="nucleotide sequence ID" value="NZ_PISP01000007.1"/>
</dbReference>
<dbReference type="OrthoDB" id="72206at2"/>
<dbReference type="EMBL" id="PISP01000007">
    <property type="protein sequence ID" value="PKD42415.1"/>
    <property type="molecule type" value="Genomic_DNA"/>
</dbReference>
<evidence type="ECO:0000313" key="2">
    <source>
        <dbReference type="Proteomes" id="UP000233398"/>
    </source>
</evidence>
<reference evidence="1 2" key="1">
    <citation type="submission" date="2017-11" db="EMBL/GenBank/DDBJ databases">
        <title>Rhodohalobacter 15182 sp. nov., isolated from a salt lake.</title>
        <authorList>
            <person name="Han S."/>
        </authorList>
    </citation>
    <scope>NUCLEOTIDE SEQUENCE [LARGE SCALE GENOMIC DNA]</scope>
    <source>
        <strain evidence="1 2">15182</strain>
    </source>
</reference>
<accession>A0A2N0VDZ3</accession>
<name>A0A2N0VDZ3_9BACT</name>
<comment type="caution">
    <text evidence="1">The sequence shown here is derived from an EMBL/GenBank/DDBJ whole genome shotgun (WGS) entry which is preliminary data.</text>
</comment>
<dbReference type="Proteomes" id="UP000233398">
    <property type="component" value="Unassembled WGS sequence"/>
</dbReference>
<proteinExistence type="predicted"/>
<sequence length="71" mass="8555">MANREVSEVRVDGKKITCPVCDHDQFWTRRTLMNTRGASFFSFDWLNRDALNKICDNCGYVFWFYRQHLDE</sequence>
<gene>
    <name evidence="1" type="ORF">CWD77_15360</name>
</gene>
<evidence type="ECO:0000313" key="1">
    <source>
        <dbReference type="EMBL" id="PKD42415.1"/>
    </source>
</evidence>
<keyword evidence="2" id="KW-1185">Reference proteome</keyword>
<protein>
    <submittedName>
        <fullName evidence="1">DNA-binding protein</fullName>
    </submittedName>
</protein>
<dbReference type="GO" id="GO:0003677">
    <property type="term" value="F:DNA binding"/>
    <property type="evidence" value="ECO:0007669"/>
    <property type="project" value="UniProtKB-KW"/>
</dbReference>
<organism evidence="1 2">
    <name type="scientific">Rhodohalobacter barkolensis</name>
    <dbReference type="NCBI Taxonomy" id="2053187"/>
    <lineage>
        <taxon>Bacteria</taxon>
        <taxon>Pseudomonadati</taxon>
        <taxon>Balneolota</taxon>
        <taxon>Balneolia</taxon>
        <taxon>Balneolales</taxon>
        <taxon>Balneolaceae</taxon>
        <taxon>Rhodohalobacter</taxon>
    </lineage>
</organism>
<keyword evidence="1" id="KW-0238">DNA-binding</keyword>